<dbReference type="OrthoDB" id="5954035at2759"/>
<evidence type="ECO:0008006" key="5">
    <source>
        <dbReference type="Google" id="ProtNLM"/>
    </source>
</evidence>
<dbReference type="VEuPathDB" id="MicrosporidiaDB:VCUG_01513"/>
<evidence type="ECO:0000313" key="4">
    <source>
        <dbReference type="Proteomes" id="UP000011081"/>
    </source>
</evidence>
<accession>L2GUF5</accession>
<proteinExistence type="inferred from homology"/>
<gene>
    <name evidence="3" type="ORF">VCUG_01513</name>
</gene>
<keyword evidence="2" id="KW-0472">Membrane</keyword>
<reference evidence="4" key="1">
    <citation type="submission" date="2011-03" db="EMBL/GenBank/DDBJ databases">
        <title>The genome sequence of Vavraia culicis strain floridensis.</title>
        <authorList>
            <consortium name="The Broad Institute Genome Sequencing Platform"/>
            <person name="Cuomo C."/>
            <person name="Becnel J."/>
            <person name="Sanscrainte N."/>
            <person name="Young S.K."/>
            <person name="Zeng Q."/>
            <person name="Gargeya S."/>
            <person name="Fitzgerald M."/>
            <person name="Haas B."/>
            <person name="Abouelleil A."/>
            <person name="Alvarado L."/>
            <person name="Arachchi H.M."/>
            <person name="Berlin A."/>
            <person name="Chapman S.B."/>
            <person name="Gearin G."/>
            <person name="Goldberg J."/>
            <person name="Griggs A."/>
            <person name="Gujja S."/>
            <person name="Hansen M."/>
            <person name="Heiman D."/>
            <person name="Howarth C."/>
            <person name="Larimer J."/>
            <person name="Lui A."/>
            <person name="MacDonald P.J.P."/>
            <person name="McCowen C."/>
            <person name="Montmayeur A."/>
            <person name="Murphy C."/>
            <person name="Neiman D."/>
            <person name="Pearson M."/>
            <person name="Priest M."/>
            <person name="Roberts A."/>
            <person name="Saif S."/>
            <person name="Shea T."/>
            <person name="Sisk P."/>
            <person name="Stolte C."/>
            <person name="Sykes S."/>
            <person name="Wortman J."/>
            <person name="Nusbaum C."/>
            <person name="Birren B."/>
        </authorList>
    </citation>
    <scope>NUCLEOTIDE SEQUENCE [LARGE SCALE GENOMIC DNA]</scope>
    <source>
        <strain evidence="4">floridensis</strain>
    </source>
</reference>
<dbReference type="GO" id="GO:0034338">
    <property type="term" value="F:short-chain carboxylesterase activity"/>
    <property type="evidence" value="ECO:0007669"/>
    <property type="project" value="TreeGrafter"/>
</dbReference>
<organism evidence="3 4">
    <name type="scientific">Vavraia culicis (isolate floridensis)</name>
    <name type="common">Microsporidian parasite</name>
    <dbReference type="NCBI Taxonomy" id="948595"/>
    <lineage>
        <taxon>Eukaryota</taxon>
        <taxon>Fungi</taxon>
        <taxon>Fungi incertae sedis</taxon>
        <taxon>Microsporidia</taxon>
        <taxon>Pleistophoridae</taxon>
        <taxon>Vavraia</taxon>
    </lineage>
</organism>
<protein>
    <recommendedName>
        <fullName evidence="5">AB hydrolase-1 domain-containing protein</fullName>
    </recommendedName>
</protein>
<dbReference type="InterPro" id="IPR029058">
    <property type="entry name" value="AB_hydrolase_fold"/>
</dbReference>
<dbReference type="Proteomes" id="UP000011081">
    <property type="component" value="Unassembled WGS sequence"/>
</dbReference>
<dbReference type="InterPro" id="IPR050960">
    <property type="entry name" value="AB_hydrolase_4_sf"/>
</dbReference>
<evidence type="ECO:0000256" key="1">
    <source>
        <dbReference type="ARBA" id="ARBA00010884"/>
    </source>
</evidence>
<dbReference type="HOGENOM" id="CLU_496256_0_0_1"/>
<keyword evidence="2" id="KW-0812">Transmembrane</keyword>
<evidence type="ECO:0000313" key="3">
    <source>
        <dbReference type="EMBL" id="ELA46982.1"/>
    </source>
</evidence>
<evidence type="ECO:0000256" key="2">
    <source>
        <dbReference type="SAM" id="Phobius"/>
    </source>
</evidence>
<dbReference type="AlphaFoldDB" id="L2GUF5"/>
<dbReference type="STRING" id="948595.L2GUF5"/>
<feature type="transmembrane region" description="Helical" evidence="2">
    <location>
        <begin position="43"/>
        <end position="66"/>
    </location>
</feature>
<dbReference type="Gene3D" id="3.40.50.1820">
    <property type="entry name" value="alpha/beta hydrolase"/>
    <property type="match status" value="1"/>
</dbReference>
<keyword evidence="2" id="KW-1133">Transmembrane helix</keyword>
<dbReference type="InParanoid" id="L2GUF5"/>
<comment type="similarity">
    <text evidence="1">Belongs to the AB hydrolase superfamily. AB hydrolase 4 family.</text>
</comment>
<dbReference type="RefSeq" id="XP_008074531.1">
    <property type="nucleotide sequence ID" value="XM_008076340.1"/>
</dbReference>
<sequence>MVPRRLKRKKVQINMRTRIKHAVLSILNVVYDRSKYISALLRIVLFISAIYYIFGTMVLLCIVVHYCSTIHRVSISCTREMRARIDAMRCRRWIFPLFPFYSSVLQMHCARFRRKHKKKRLYEIKARDGKWITFEMLHRSMHSRTAMLIIHGLNGSSGSKYVRNLAYQAAMPVVCLNWRGIRRRTSTICHVGSVEDIEDVLVWMGKTWEICVVGYSLGGARMAKVMGMIGMYEIMKNGEQGGTVSKDMRAKGPIDFVALNKAAEVDRSNETRNNNRSDERTRINEVNNQAVIKEESPSNSEKQTNVHVRTDDVHANEPKTGHIVQMVDGVMSTNKPYSYDVSGEAGLKSNGAFNTASSDNTMAGTPSGDRPATILNSPFYQHDRKHMKSKVYNALLHTKILCCVGVCVPFNFSKIYKSMATFPRSLMQPIINHKCHAFLKKNKIRQFKECSTLEQYNSKMARIHGYADIEEYFSFNSCERFVKYVRVPTLFVVANDDLLVARHTVDVDALSNDNVAVWCMNGGHVGFLDNTWESYCDEVALEFMRVCMK</sequence>
<dbReference type="PANTHER" id="PTHR10794:SF63">
    <property type="entry name" value="ALPHA_BETA HYDROLASE 1, ISOFORM A"/>
    <property type="match status" value="1"/>
</dbReference>
<name>L2GUF5_VAVCU</name>
<dbReference type="GO" id="GO:0047372">
    <property type="term" value="F:monoacylglycerol lipase activity"/>
    <property type="evidence" value="ECO:0007669"/>
    <property type="project" value="TreeGrafter"/>
</dbReference>
<dbReference type="GeneID" id="19879389"/>
<dbReference type="SUPFAM" id="SSF53474">
    <property type="entry name" value="alpha/beta-Hydrolases"/>
    <property type="match status" value="1"/>
</dbReference>
<keyword evidence="4" id="KW-1185">Reference proteome</keyword>
<dbReference type="EMBL" id="GL877427">
    <property type="protein sequence ID" value="ELA46982.1"/>
    <property type="molecule type" value="Genomic_DNA"/>
</dbReference>
<dbReference type="PANTHER" id="PTHR10794">
    <property type="entry name" value="ABHYDROLASE DOMAIN-CONTAINING PROTEIN"/>
    <property type="match status" value="1"/>
</dbReference>